<dbReference type="RefSeq" id="WP_182618147.1">
    <property type="nucleotide sequence ID" value="NZ_BAAATF010000011.1"/>
</dbReference>
<proteinExistence type="predicted"/>
<protein>
    <submittedName>
        <fullName evidence="1">Uncharacterized protein</fullName>
    </submittedName>
</protein>
<evidence type="ECO:0000313" key="1">
    <source>
        <dbReference type="EMBL" id="MBA8809362.1"/>
    </source>
</evidence>
<gene>
    <name evidence="1" type="ORF">FHX71_003304</name>
</gene>
<dbReference type="AlphaFoldDB" id="A0A7W3JAN6"/>
<accession>A0A7W3JAN6</accession>
<dbReference type="EMBL" id="JACGWV010000001">
    <property type="protein sequence ID" value="MBA8809362.1"/>
    <property type="molecule type" value="Genomic_DNA"/>
</dbReference>
<dbReference type="Proteomes" id="UP000540568">
    <property type="component" value="Unassembled WGS sequence"/>
</dbReference>
<evidence type="ECO:0000313" key="2">
    <source>
        <dbReference type="Proteomes" id="UP000540568"/>
    </source>
</evidence>
<name>A0A7W3JAN6_9MICO</name>
<reference evidence="1 2" key="1">
    <citation type="submission" date="2020-07" db="EMBL/GenBank/DDBJ databases">
        <title>Sequencing the genomes of 1000 actinobacteria strains.</title>
        <authorList>
            <person name="Klenk H.-P."/>
        </authorList>
    </citation>
    <scope>NUCLEOTIDE SEQUENCE [LARGE SCALE GENOMIC DNA]</scope>
    <source>
        <strain evidence="1 2">DSM 44121</strain>
    </source>
</reference>
<organism evidence="1 2">
    <name type="scientific">Promicromonospora sukumoe</name>
    <dbReference type="NCBI Taxonomy" id="88382"/>
    <lineage>
        <taxon>Bacteria</taxon>
        <taxon>Bacillati</taxon>
        <taxon>Actinomycetota</taxon>
        <taxon>Actinomycetes</taxon>
        <taxon>Micrococcales</taxon>
        <taxon>Promicromonosporaceae</taxon>
        <taxon>Promicromonospora</taxon>
    </lineage>
</organism>
<keyword evidence="2" id="KW-1185">Reference proteome</keyword>
<comment type="caution">
    <text evidence="1">The sequence shown here is derived from an EMBL/GenBank/DDBJ whole genome shotgun (WGS) entry which is preliminary data.</text>
</comment>
<sequence length="95" mass="10477">METSQGWEFITAVFDGGPLLIDGVDVWGVGWEALPAGSVVVDDPVHPGTQRRAHAYRLAGVEPVVLFAAGEFSNGVWGFYEPTDRMRRFLLSRLE</sequence>